<dbReference type="AlphaFoldDB" id="G3H5U2"/>
<dbReference type="InParanoid" id="G3H5U2"/>
<dbReference type="PROSITE" id="PS51257">
    <property type="entry name" value="PROKAR_LIPOPROTEIN"/>
    <property type="match status" value="1"/>
</dbReference>
<accession>G3H5U2</accession>
<evidence type="ECO:0000313" key="3">
    <source>
        <dbReference type="Proteomes" id="UP000001075"/>
    </source>
</evidence>
<feature type="signal peptide" evidence="1">
    <location>
        <begin position="1"/>
        <end position="27"/>
    </location>
</feature>
<evidence type="ECO:0000256" key="1">
    <source>
        <dbReference type="SAM" id="SignalP"/>
    </source>
</evidence>
<keyword evidence="1" id="KW-0732">Signal</keyword>
<protein>
    <submittedName>
        <fullName evidence="2">Uncharacterized protein</fullName>
    </submittedName>
</protein>
<dbReference type="Proteomes" id="UP000001075">
    <property type="component" value="Unassembled WGS sequence"/>
</dbReference>
<sequence>MVDRCPQLPWVALTPLLFCGCVPTGRGSPPSKGPSLLIMSSWPAQAMDTGHAQ</sequence>
<evidence type="ECO:0000313" key="2">
    <source>
        <dbReference type="EMBL" id="EGW05260.1"/>
    </source>
</evidence>
<organism evidence="2 3">
    <name type="scientific">Cricetulus griseus</name>
    <name type="common">Chinese hamster</name>
    <name type="synonym">Cricetulus barabensis griseus</name>
    <dbReference type="NCBI Taxonomy" id="10029"/>
    <lineage>
        <taxon>Eukaryota</taxon>
        <taxon>Metazoa</taxon>
        <taxon>Chordata</taxon>
        <taxon>Craniata</taxon>
        <taxon>Vertebrata</taxon>
        <taxon>Euteleostomi</taxon>
        <taxon>Mammalia</taxon>
        <taxon>Eutheria</taxon>
        <taxon>Euarchontoglires</taxon>
        <taxon>Glires</taxon>
        <taxon>Rodentia</taxon>
        <taxon>Myomorpha</taxon>
        <taxon>Muroidea</taxon>
        <taxon>Cricetidae</taxon>
        <taxon>Cricetinae</taxon>
        <taxon>Cricetulus</taxon>
    </lineage>
</organism>
<name>G3H5U2_CRIGR</name>
<dbReference type="EMBL" id="JH000166">
    <property type="protein sequence ID" value="EGW05260.1"/>
    <property type="molecule type" value="Genomic_DNA"/>
</dbReference>
<proteinExistence type="predicted"/>
<reference evidence="3" key="1">
    <citation type="journal article" date="2011" name="Nat. Biotechnol.">
        <title>The genomic sequence of the Chinese hamster ovary (CHO)-K1 cell line.</title>
        <authorList>
            <person name="Xu X."/>
            <person name="Nagarajan H."/>
            <person name="Lewis N.E."/>
            <person name="Pan S."/>
            <person name="Cai Z."/>
            <person name="Liu X."/>
            <person name="Chen W."/>
            <person name="Xie M."/>
            <person name="Wang W."/>
            <person name="Hammond S."/>
            <person name="Andersen M.R."/>
            <person name="Neff N."/>
            <person name="Passarelli B."/>
            <person name="Koh W."/>
            <person name="Fan H.C."/>
            <person name="Wang J."/>
            <person name="Gui Y."/>
            <person name="Lee K.H."/>
            <person name="Betenbaugh M.J."/>
            <person name="Quake S.R."/>
            <person name="Famili I."/>
            <person name="Palsson B.O."/>
            <person name="Wang J."/>
        </authorList>
    </citation>
    <scope>NUCLEOTIDE SEQUENCE [LARGE SCALE GENOMIC DNA]</scope>
    <source>
        <strain evidence="3">CHO K1 cell line</strain>
    </source>
</reference>
<feature type="chain" id="PRO_5003444018" evidence="1">
    <location>
        <begin position="28"/>
        <end position="53"/>
    </location>
</feature>
<gene>
    <name evidence="2" type="ORF">I79_005684</name>
</gene>